<comment type="caution">
    <text evidence="6">The sequence shown here is derived from an EMBL/GenBank/DDBJ whole genome shotgun (WGS) entry which is preliminary data.</text>
</comment>
<evidence type="ECO:0000256" key="4">
    <source>
        <dbReference type="ARBA" id="ARBA00022679"/>
    </source>
</evidence>
<dbReference type="Gene3D" id="3.90.550.10">
    <property type="entry name" value="Spore Coat Polysaccharide Biosynthesis Protein SpsA, Chain A"/>
    <property type="match status" value="1"/>
</dbReference>
<proteinExistence type="inferred from homology"/>
<reference evidence="6 7" key="1">
    <citation type="submission" date="2018-12" db="EMBL/GenBank/DDBJ databases">
        <title>Genome Sequence of Candidatus Viridilinea halotolerans isolated from saline sulfide-rich spring.</title>
        <authorList>
            <person name="Grouzdev D.S."/>
            <person name="Burganskaya E.I."/>
            <person name="Krutkina M.S."/>
            <person name="Sukhacheva M.V."/>
            <person name="Gorlenko V.M."/>
        </authorList>
    </citation>
    <scope>NUCLEOTIDE SEQUENCE [LARGE SCALE GENOMIC DNA]</scope>
    <source>
        <strain evidence="6">Chok-6</strain>
    </source>
</reference>
<dbReference type="PANTHER" id="PTHR43179">
    <property type="entry name" value="RHAMNOSYLTRANSFERASE WBBL"/>
    <property type="match status" value="1"/>
</dbReference>
<comment type="pathway">
    <text evidence="1">Cell wall biogenesis; cell wall polysaccharide biosynthesis.</text>
</comment>
<gene>
    <name evidence="6" type="ORF">EI684_10440</name>
</gene>
<organism evidence="6 7">
    <name type="scientific">Candidatus Viridilinea halotolerans</name>
    <dbReference type="NCBI Taxonomy" id="2491704"/>
    <lineage>
        <taxon>Bacteria</taxon>
        <taxon>Bacillati</taxon>
        <taxon>Chloroflexota</taxon>
        <taxon>Chloroflexia</taxon>
        <taxon>Chloroflexales</taxon>
        <taxon>Chloroflexineae</taxon>
        <taxon>Oscillochloridaceae</taxon>
        <taxon>Candidatus Viridilinea</taxon>
    </lineage>
</organism>
<dbReference type="PANTHER" id="PTHR43179:SF12">
    <property type="entry name" value="GALACTOFURANOSYLTRANSFERASE GLFT2"/>
    <property type="match status" value="1"/>
</dbReference>
<dbReference type="SUPFAM" id="SSF53448">
    <property type="entry name" value="Nucleotide-diphospho-sugar transferases"/>
    <property type="match status" value="1"/>
</dbReference>
<keyword evidence="4 6" id="KW-0808">Transferase</keyword>
<sequence length="427" mass="47204">MNPTVSIIVVTYNSAKHLPACCQALSALRYTPAPEIVVVDNASQDESAQLVRQLLPQARILSQERNLGFAGGVHEGVAASRGSHLVLLNPDTIVSANWLHGLIETLAKPGCGIAGSKILDSQSDRLLHTGGAVSYPETLASHRGEGELDRGQYETAEAVSFVTGASLALSRELWDRLGGLDRGFFPGYFEDVDLCWRAQALGFACWYTPNSLLRHHESASTGKFSGAFYYYHHRNRLRFLCKQRSWVELWNDFSPAEARRLVSTSALDRAIGSLVYREGLPAGLTPPDEGEQARILQLGQTLRSIKAEQANLPATWPEAAQQILGIPTASQSPLAELLATAKREAVLEEHQFHSRIPIIAKLRSTWNEIATRWYILPLMHQQTRYNLAVQRSLLELQTQSTANHALLETQVRQALLGYRVVNQNVSV</sequence>
<evidence type="ECO:0000259" key="5">
    <source>
        <dbReference type="Pfam" id="PF00535"/>
    </source>
</evidence>
<dbReference type="CDD" id="cd04186">
    <property type="entry name" value="GT_2_like_c"/>
    <property type="match status" value="1"/>
</dbReference>
<keyword evidence="3" id="KW-0328">Glycosyltransferase</keyword>
<evidence type="ECO:0000256" key="3">
    <source>
        <dbReference type="ARBA" id="ARBA00022676"/>
    </source>
</evidence>
<dbReference type="EMBL" id="RSAS01000406">
    <property type="protein sequence ID" value="RRR72213.1"/>
    <property type="molecule type" value="Genomic_DNA"/>
</dbReference>
<accession>A0A426U069</accession>
<comment type="similarity">
    <text evidence="2">Belongs to the glycosyltransferase 2 family.</text>
</comment>
<feature type="domain" description="Glycosyltransferase 2-like" evidence="5">
    <location>
        <begin position="6"/>
        <end position="126"/>
    </location>
</feature>
<dbReference type="Proteomes" id="UP000280307">
    <property type="component" value="Unassembled WGS sequence"/>
</dbReference>
<protein>
    <submittedName>
        <fullName evidence="6">Glycosyltransferase family 2 protein</fullName>
    </submittedName>
</protein>
<name>A0A426U069_9CHLR</name>
<evidence type="ECO:0000313" key="6">
    <source>
        <dbReference type="EMBL" id="RRR72213.1"/>
    </source>
</evidence>
<evidence type="ECO:0000256" key="2">
    <source>
        <dbReference type="ARBA" id="ARBA00006739"/>
    </source>
</evidence>
<evidence type="ECO:0000313" key="7">
    <source>
        <dbReference type="Proteomes" id="UP000280307"/>
    </source>
</evidence>
<dbReference type="InterPro" id="IPR001173">
    <property type="entry name" value="Glyco_trans_2-like"/>
</dbReference>
<dbReference type="InterPro" id="IPR029044">
    <property type="entry name" value="Nucleotide-diphossugar_trans"/>
</dbReference>
<dbReference type="AlphaFoldDB" id="A0A426U069"/>
<evidence type="ECO:0000256" key="1">
    <source>
        <dbReference type="ARBA" id="ARBA00004776"/>
    </source>
</evidence>
<dbReference type="Pfam" id="PF00535">
    <property type="entry name" value="Glycos_transf_2"/>
    <property type="match status" value="1"/>
</dbReference>
<dbReference type="GO" id="GO:0016757">
    <property type="term" value="F:glycosyltransferase activity"/>
    <property type="evidence" value="ECO:0007669"/>
    <property type="project" value="UniProtKB-KW"/>
</dbReference>